<dbReference type="CDD" id="cd02023">
    <property type="entry name" value="UMPK"/>
    <property type="match status" value="1"/>
</dbReference>
<dbReference type="InterPro" id="IPR000764">
    <property type="entry name" value="Uridine_kinase-like"/>
</dbReference>
<dbReference type="GO" id="GO:0005524">
    <property type="term" value="F:ATP binding"/>
    <property type="evidence" value="ECO:0007669"/>
    <property type="project" value="UniProtKB-KW"/>
</dbReference>
<comment type="catalytic activity">
    <reaction evidence="9">
        <text>uridine + ATP = UMP + ADP + H(+)</text>
        <dbReference type="Rhea" id="RHEA:16825"/>
        <dbReference type="ChEBI" id="CHEBI:15378"/>
        <dbReference type="ChEBI" id="CHEBI:16704"/>
        <dbReference type="ChEBI" id="CHEBI:30616"/>
        <dbReference type="ChEBI" id="CHEBI:57865"/>
        <dbReference type="ChEBI" id="CHEBI:456216"/>
        <dbReference type="EC" id="2.7.1.48"/>
    </reaction>
</comment>
<dbReference type="PANTHER" id="PTHR10285">
    <property type="entry name" value="URIDINE KINASE"/>
    <property type="match status" value="1"/>
</dbReference>
<evidence type="ECO:0000259" key="10">
    <source>
        <dbReference type="Pfam" id="PF00485"/>
    </source>
</evidence>
<dbReference type="GO" id="GO:0044206">
    <property type="term" value="P:UMP salvage"/>
    <property type="evidence" value="ECO:0007669"/>
    <property type="project" value="UniProtKB-UniPathway"/>
</dbReference>
<dbReference type="GO" id="GO:0044211">
    <property type="term" value="P:CTP salvage"/>
    <property type="evidence" value="ECO:0007669"/>
    <property type="project" value="UniProtKB-UniPathway"/>
</dbReference>
<comment type="similarity">
    <text evidence="2">Belongs to the uridine kinase family.</text>
</comment>
<dbReference type="Gene3D" id="3.40.50.300">
    <property type="entry name" value="P-loop containing nucleotide triphosphate hydrolases"/>
    <property type="match status" value="1"/>
</dbReference>
<keyword evidence="5" id="KW-0547">Nucleotide-binding</keyword>
<dbReference type="NCBIfam" id="NF004018">
    <property type="entry name" value="PRK05480.1"/>
    <property type="match status" value="1"/>
</dbReference>
<evidence type="ECO:0000256" key="5">
    <source>
        <dbReference type="ARBA" id="ARBA00022741"/>
    </source>
</evidence>
<keyword evidence="4" id="KW-0808">Transferase</keyword>
<keyword evidence="12" id="KW-1185">Reference proteome</keyword>
<gene>
    <name evidence="11" type="ORF">DGYR_LOCUS12096</name>
</gene>
<feature type="domain" description="Phosphoribulokinase/uridine kinase" evidence="10">
    <location>
        <begin position="40"/>
        <end position="232"/>
    </location>
</feature>
<evidence type="ECO:0000256" key="9">
    <source>
        <dbReference type="ARBA" id="ARBA00048909"/>
    </source>
</evidence>
<evidence type="ECO:0000256" key="3">
    <source>
        <dbReference type="ARBA" id="ARBA00012137"/>
    </source>
</evidence>
<evidence type="ECO:0000256" key="2">
    <source>
        <dbReference type="ARBA" id="ARBA00005408"/>
    </source>
</evidence>
<evidence type="ECO:0000256" key="4">
    <source>
        <dbReference type="ARBA" id="ARBA00022679"/>
    </source>
</evidence>
<dbReference type="SUPFAM" id="SSF52540">
    <property type="entry name" value="P-loop containing nucleoside triphosphate hydrolases"/>
    <property type="match status" value="1"/>
</dbReference>
<dbReference type="PRINTS" id="PR00988">
    <property type="entry name" value="URIDINKINASE"/>
</dbReference>
<evidence type="ECO:0000256" key="6">
    <source>
        <dbReference type="ARBA" id="ARBA00022777"/>
    </source>
</evidence>
<dbReference type="OrthoDB" id="10257085at2759"/>
<dbReference type="EC" id="2.7.1.48" evidence="3"/>
<dbReference type="UniPathway" id="UPA00574">
    <property type="reaction ID" value="UER00637"/>
</dbReference>
<dbReference type="EMBL" id="CAJFCJ010000021">
    <property type="protein sequence ID" value="CAD5124574.1"/>
    <property type="molecule type" value="Genomic_DNA"/>
</dbReference>
<accession>A0A7I8W8X8</accession>
<keyword evidence="7" id="KW-0067">ATP-binding</keyword>
<dbReference type="InterPro" id="IPR027417">
    <property type="entry name" value="P-loop_NTPase"/>
</dbReference>
<dbReference type="UniPathway" id="UPA00579">
    <property type="reaction ID" value="UER00640"/>
</dbReference>
<dbReference type="InterPro" id="IPR006083">
    <property type="entry name" value="PRK/URK"/>
</dbReference>
<comment type="catalytic activity">
    <reaction evidence="8">
        <text>cytidine + ATP = CMP + ADP + H(+)</text>
        <dbReference type="Rhea" id="RHEA:24674"/>
        <dbReference type="ChEBI" id="CHEBI:15378"/>
        <dbReference type="ChEBI" id="CHEBI:17562"/>
        <dbReference type="ChEBI" id="CHEBI:30616"/>
        <dbReference type="ChEBI" id="CHEBI:60377"/>
        <dbReference type="ChEBI" id="CHEBI:456216"/>
        <dbReference type="EC" id="2.7.1.48"/>
    </reaction>
</comment>
<dbReference type="GO" id="GO:0004849">
    <property type="term" value="F:uridine kinase activity"/>
    <property type="evidence" value="ECO:0007669"/>
    <property type="project" value="UniProtKB-EC"/>
</dbReference>
<evidence type="ECO:0000256" key="7">
    <source>
        <dbReference type="ARBA" id="ARBA00022840"/>
    </source>
</evidence>
<dbReference type="FunFam" id="3.40.50.300:FF:001802">
    <property type="entry name" value="Uridine-cytidine kinase 1"/>
    <property type="match status" value="1"/>
</dbReference>
<proteinExistence type="inferred from homology"/>
<dbReference type="Proteomes" id="UP000549394">
    <property type="component" value="Unassembled WGS sequence"/>
</dbReference>
<organism evidence="11 12">
    <name type="scientific">Dimorphilus gyrociliatus</name>
    <dbReference type="NCBI Taxonomy" id="2664684"/>
    <lineage>
        <taxon>Eukaryota</taxon>
        <taxon>Metazoa</taxon>
        <taxon>Spiralia</taxon>
        <taxon>Lophotrochozoa</taxon>
        <taxon>Annelida</taxon>
        <taxon>Polychaeta</taxon>
        <taxon>Polychaeta incertae sedis</taxon>
        <taxon>Dinophilidae</taxon>
        <taxon>Dimorphilus</taxon>
    </lineage>
</organism>
<evidence type="ECO:0000313" key="12">
    <source>
        <dbReference type="Proteomes" id="UP000549394"/>
    </source>
</evidence>
<comment type="pathway">
    <text evidence="1">Pyrimidine metabolism; UMP biosynthesis via salvage pathway; UMP from uridine: step 1/1.</text>
</comment>
<comment type="caution">
    <text evidence="11">The sequence shown here is derived from an EMBL/GenBank/DDBJ whole genome shotgun (WGS) entry which is preliminary data.</text>
</comment>
<keyword evidence="6" id="KW-0418">Kinase</keyword>
<evidence type="ECO:0000313" key="11">
    <source>
        <dbReference type="EMBL" id="CAD5124574.1"/>
    </source>
</evidence>
<sequence length="266" mass="30374">MGDSSDNILHFRSGAKMAASSHKNSRNFLNDYENTAKPFIIGVCGGTASGKTTVCDKIMEKLGEKVKSKVEVIAMESFYKDLDPEDIEAANNGQYNFDHPDAFDIELLEKTFDQIIDRKTVWVPAYDKKSNERLSKDKWQKVPPADVIIFEGILAFYFQKIRDSFHMKLFVDSDADTRLSRRVLNDTEKNGRGLENVLNQYTQFVKPAFEEFCLPTKQHSDVIIPRGSDNTVAVDLIVQHIEELMKPRVESLRDRHNSDSITVRPH</sequence>
<dbReference type="Pfam" id="PF00485">
    <property type="entry name" value="PRK"/>
    <property type="match status" value="1"/>
</dbReference>
<name>A0A7I8W8X8_9ANNE</name>
<protein>
    <recommendedName>
        <fullName evidence="3">uridine/cytidine kinase</fullName>
        <ecNumber evidence="3">2.7.1.48</ecNumber>
    </recommendedName>
</protein>
<evidence type="ECO:0000256" key="1">
    <source>
        <dbReference type="ARBA" id="ARBA00004690"/>
    </source>
</evidence>
<evidence type="ECO:0000256" key="8">
    <source>
        <dbReference type="ARBA" id="ARBA00047436"/>
    </source>
</evidence>
<reference evidence="11 12" key="1">
    <citation type="submission" date="2020-08" db="EMBL/GenBank/DDBJ databases">
        <authorList>
            <person name="Hejnol A."/>
        </authorList>
    </citation>
    <scope>NUCLEOTIDE SEQUENCE [LARGE SCALE GENOMIC DNA]</scope>
</reference>
<dbReference type="AlphaFoldDB" id="A0A7I8W8X8"/>